<sequence length="175" mass="20001">MPRFFGLYEGNSDGIGICCIVLEHCGMPLGQQGNLLCDQREDFSDFQRATTPVSSTICDEVRCIAEYADAWEPVSLYFPQAGGILGRKRLRLPQGVFYDSERPIDRERILTSVSPYVWAQIAPSAHEDDEVNWDRAREIVEEAVASYEQRVADRRKKLRSQEPDSESLEQVQREQ</sequence>
<dbReference type="InParanoid" id="S8F5E9"/>
<proteinExistence type="predicted"/>
<dbReference type="EMBL" id="KE504182">
    <property type="protein sequence ID" value="EPS96920.1"/>
    <property type="molecule type" value="Genomic_DNA"/>
</dbReference>
<keyword evidence="3" id="KW-1185">Reference proteome</keyword>
<dbReference type="HOGENOM" id="CLU_1532588_0_0_1"/>
<dbReference type="AlphaFoldDB" id="S8F5E9"/>
<organism evidence="2 3">
    <name type="scientific">Fomitopsis schrenkii</name>
    <name type="common">Brown rot fungus</name>
    <dbReference type="NCBI Taxonomy" id="2126942"/>
    <lineage>
        <taxon>Eukaryota</taxon>
        <taxon>Fungi</taxon>
        <taxon>Dikarya</taxon>
        <taxon>Basidiomycota</taxon>
        <taxon>Agaricomycotina</taxon>
        <taxon>Agaricomycetes</taxon>
        <taxon>Polyporales</taxon>
        <taxon>Fomitopsis</taxon>
    </lineage>
</organism>
<evidence type="ECO:0000256" key="1">
    <source>
        <dbReference type="SAM" id="MobiDB-lite"/>
    </source>
</evidence>
<dbReference type="Proteomes" id="UP000015241">
    <property type="component" value="Unassembled WGS sequence"/>
</dbReference>
<evidence type="ECO:0000313" key="3">
    <source>
        <dbReference type="Proteomes" id="UP000015241"/>
    </source>
</evidence>
<feature type="region of interest" description="Disordered" evidence="1">
    <location>
        <begin position="155"/>
        <end position="175"/>
    </location>
</feature>
<dbReference type="OrthoDB" id="10582113at2759"/>
<reference evidence="2 3" key="1">
    <citation type="journal article" date="2012" name="Science">
        <title>The Paleozoic origin of enzymatic lignin decomposition reconstructed from 31 fungal genomes.</title>
        <authorList>
            <person name="Floudas D."/>
            <person name="Binder M."/>
            <person name="Riley R."/>
            <person name="Barry K."/>
            <person name="Blanchette R.A."/>
            <person name="Henrissat B."/>
            <person name="Martinez A.T."/>
            <person name="Otillar R."/>
            <person name="Spatafora J.W."/>
            <person name="Yadav J.S."/>
            <person name="Aerts A."/>
            <person name="Benoit I."/>
            <person name="Boyd A."/>
            <person name="Carlson A."/>
            <person name="Copeland A."/>
            <person name="Coutinho P.M."/>
            <person name="de Vries R.P."/>
            <person name="Ferreira P."/>
            <person name="Findley K."/>
            <person name="Foster B."/>
            <person name="Gaskell J."/>
            <person name="Glotzer D."/>
            <person name="Gorecki P."/>
            <person name="Heitman J."/>
            <person name="Hesse C."/>
            <person name="Hori C."/>
            <person name="Igarashi K."/>
            <person name="Jurgens J.A."/>
            <person name="Kallen N."/>
            <person name="Kersten P."/>
            <person name="Kohler A."/>
            <person name="Kuees U."/>
            <person name="Kumar T.K.A."/>
            <person name="Kuo A."/>
            <person name="LaButti K."/>
            <person name="Larrondo L.F."/>
            <person name="Lindquist E."/>
            <person name="Ling A."/>
            <person name="Lombard V."/>
            <person name="Lucas S."/>
            <person name="Lundell T."/>
            <person name="Martin R."/>
            <person name="McLaughlin D.J."/>
            <person name="Morgenstern I."/>
            <person name="Morin E."/>
            <person name="Murat C."/>
            <person name="Nagy L.G."/>
            <person name="Nolan M."/>
            <person name="Ohm R.A."/>
            <person name="Patyshakuliyeva A."/>
            <person name="Rokas A."/>
            <person name="Ruiz-Duenas F.J."/>
            <person name="Sabat G."/>
            <person name="Salamov A."/>
            <person name="Samejima M."/>
            <person name="Schmutz J."/>
            <person name="Slot J.C."/>
            <person name="St John F."/>
            <person name="Stenlid J."/>
            <person name="Sun H."/>
            <person name="Sun S."/>
            <person name="Syed K."/>
            <person name="Tsang A."/>
            <person name="Wiebenga A."/>
            <person name="Young D."/>
            <person name="Pisabarro A."/>
            <person name="Eastwood D.C."/>
            <person name="Martin F."/>
            <person name="Cullen D."/>
            <person name="Grigoriev I.V."/>
            <person name="Hibbett D.S."/>
        </authorList>
    </citation>
    <scope>NUCLEOTIDE SEQUENCE</scope>
    <source>
        <strain evidence="3">FP-58527</strain>
    </source>
</reference>
<evidence type="ECO:0000313" key="2">
    <source>
        <dbReference type="EMBL" id="EPS96920.1"/>
    </source>
</evidence>
<gene>
    <name evidence="2" type="ORF">FOMPIDRAFT_117058</name>
</gene>
<name>S8F5E9_FOMSC</name>
<accession>S8F5E9</accession>
<protein>
    <submittedName>
        <fullName evidence="2">Uncharacterized protein</fullName>
    </submittedName>
</protein>